<dbReference type="InterPro" id="IPR001789">
    <property type="entry name" value="Sig_transdc_resp-reg_receiver"/>
</dbReference>
<dbReference type="PROSITE" id="PS50110">
    <property type="entry name" value="RESPONSE_REGULATORY"/>
    <property type="match status" value="1"/>
</dbReference>
<keyword evidence="3" id="KW-0805">Transcription regulation</keyword>
<keyword evidence="10" id="KW-1185">Reference proteome</keyword>
<feature type="domain" description="Sigma-54 factor interaction" evidence="7">
    <location>
        <begin position="138"/>
        <end position="367"/>
    </location>
</feature>
<dbReference type="PANTHER" id="PTHR32071">
    <property type="entry name" value="TRANSCRIPTIONAL REGULATORY PROTEIN"/>
    <property type="match status" value="1"/>
</dbReference>
<dbReference type="InterPro" id="IPR027417">
    <property type="entry name" value="P-loop_NTPase"/>
</dbReference>
<sequence length="470" mass="52276">MSKLLIIDDDPGICHILTRTAQEMGHEPMSCGSLAAGERLLNEKAFDVILLDVYLPDGNGIDAIERLAAHAEKPEIVIITGLGASDDAERAIQSGAWDYIEKSSPRRMAQSLEQVLHYREERLATRQQQLPSIDREGIVGESPRIMSCLSTLAEIASGEANVIITGETGTGKEAFARAVHRNSERRNGPFIVVDCASLPDSLAESILFGFVRGAFTGAGSDRDGLIREADGGTLFLDEVGELPLALQATFLRVLQQKTFRPVGSGTEISSDFRLVAATNRDLDAMAQRGEFRFDLLFRLRGAHLALPPLRERLEDIIPIAEHYIELCCKKRGVDKKVPSNSFLDILKEYSWPGNVRELVNAVDYAVNAAFYEQTLYQAHLPRELRARVLGERVSPMTGERDFQQPDSLPLLAEHRKAVLQKAERHYLEQLVLFTGDDMQAACEMSGLSQSRLYTLFRELKMPTPGWKRSK</sequence>
<evidence type="ECO:0000256" key="5">
    <source>
        <dbReference type="ARBA" id="ARBA00023163"/>
    </source>
</evidence>
<dbReference type="Gene3D" id="3.40.50.2300">
    <property type="match status" value="1"/>
</dbReference>
<evidence type="ECO:0000313" key="10">
    <source>
        <dbReference type="Proteomes" id="UP001568358"/>
    </source>
</evidence>
<gene>
    <name evidence="9" type="ORF">AB2Z07_16420</name>
</gene>
<evidence type="ECO:0000256" key="6">
    <source>
        <dbReference type="PROSITE-ProRule" id="PRU00169"/>
    </source>
</evidence>
<evidence type="ECO:0000256" key="3">
    <source>
        <dbReference type="ARBA" id="ARBA00023015"/>
    </source>
</evidence>
<keyword evidence="6" id="KW-0597">Phosphoprotein</keyword>
<reference evidence="9 10" key="1">
    <citation type="submission" date="2024-07" db="EMBL/GenBank/DDBJ databases">
        <title>Active virus-host system and metabolic interactions in a Lokiarchaeon culture.</title>
        <authorList>
            <person name="Ponce Toledo R.I."/>
            <person name="Rodrigues Oliveira T."/>
            <person name="Schleper C."/>
        </authorList>
    </citation>
    <scope>NUCLEOTIDE SEQUENCE [LARGE SCALE GENOMIC DNA]</scope>
    <source>
        <strain evidence="9 10">B35</strain>
    </source>
</reference>
<dbReference type="PROSITE" id="PS00688">
    <property type="entry name" value="SIGMA54_INTERACT_3"/>
    <property type="match status" value="1"/>
</dbReference>
<accession>A0ABV4JZ85</accession>
<dbReference type="PROSITE" id="PS00675">
    <property type="entry name" value="SIGMA54_INTERACT_1"/>
    <property type="match status" value="1"/>
</dbReference>
<dbReference type="PROSITE" id="PS50045">
    <property type="entry name" value="SIGMA54_INTERACT_4"/>
    <property type="match status" value="1"/>
</dbReference>
<dbReference type="SUPFAM" id="SSF52540">
    <property type="entry name" value="P-loop containing nucleoside triphosphate hydrolases"/>
    <property type="match status" value="1"/>
</dbReference>
<dbReference type="InterPro" id="IPR009057">
    <property type="entry name" value="Homeodomain-like_sf"/>
</dbReference>
<keyword evidence="5" id="KW-0804">Transcription</keyword>
<keyword evidence="1" id="KW-0547">Nucleotide-binding</keyword>
<name>A0ABV4JZ85_9BACT</name>
<dbReference type="Proteomes" id="UP001568358">
    <property type="component" value="Unassembled WGS sequence"/>
</dbReference>
<dbReference type="CDD" id="cd00009">
    <property type="entry name" value="AAA"/>
    <property type="match status" value="1"/>
</dbReference>
<keyword evidence="2" id="KW-0067">ATP-binding</keyword>
<dbReference type="PROSITE" id="PS00676">
    <property type="entry name" value="SIGMA54_INTERACT_2"/>
    <property type="match status" value="1"/>
</dbReference>
<organism evidence="9 10">
    <name type="scientific">Halodesulfovibrio aestuarii</name>
    <dbReference type="NCBI Taxonomy" id="126333"/>
    <lineage>
        <taxon>Bacteria</taxon>
        <taxon>Pseudomonadati</taxon>
        <taxon>Thermodesulfobacteriota</taxon>
        <taxon>Desulfovibrionia</taxon>
        <taxon>Desulfovibrionales</taxon>
        <taxon>Desulfovibrionaceae</taxon>
        <taxon>Halodesulfovibrio</taxon>
    </lineage>
</organism>
<dbReference type="Gene3D" id="3.40.50.300">
    <property type="entry name" value="P-loop containing nucleotide triphosphate hydrolases"/>
    <property type="match status" value="1"/>
</dbReference>
<dbReference type="InterPro" id="IPR003593">
    <property type="entry name" value="AAA+_ATPase"/>
</dbReference>
<dbReference type="SMART" id="SM00448">
    <property type="entry name" value="REC"/>
    <property type="match status" value="1"/>
</dbReference>
<dbReference type="CDD" id="cd00156">
    <property type="entry name" value="REC"/>
    <property type="match status" value="1"/>
</dbReference>
<dbReference type="Pfam" id="PF25601">
    <property type="entry name" value="AAA_lid_14"/>
    <property type="match status" value="1"/>
</dbReference>
<dbReference type="InterPro" id="IPR011006">
    <property type="entry name" value="CheY-like_superfamily"/>
</dbReference>
<evidence type="ECO:0000256" key="2">
    <source>
        <dbReference type="ARBA" id="ARBA00022840"/>
    </source>
</evidence>
<dbReference type="SMART" id="SM00382">
    <property type="entry name" value="AAA"/>
    <property type="match status" value="1"/>
</dbReference>
<dbReference type="SUPFAM" id="SSF52172">
    <property type="entry name" value="CheY-like"/>
    <property type="match status" value="1"/>
</dbReference>
<protein>
    <submittedName>
        <fullName evidence="9">Sigma-54-dependent transcriptional regulator</fullName>
    </submittedName>
</protein>
<dbReference type="InterPro" id="IPR025944">
    <property type="entry name" value="Sigma_54_int_dom_CS"/>
</dbReference>
<dbReference type="RefSeq" id="WP_371151284.1">
    <property type="nucleotide sequence ID" value="NZ_JBFSOO010000022.1"/>
</dbReference>
<proteinExistence type="predicted"/>
<dbReference type="InterPro" id="IPR025943">
    <property type="entry name" value="Sigma_54_int_dom_ATP-bd_2"/>
</dbReference>
<evidence type="ECO:0000259" key="8">
    <source>
        <dbReference type="PROSITE" id="PS50110"/>
    </source>
</evidence>
<feature type="modified residue" description="4-aspartylphosphate" evidence="6">
    <location>
        <position position="52"/>
    </location>
</feature>
<evidence type="ECO:0000313" key="9">
    <source>
        <dbReference type="EMBL" id="MEZ6855056.1"/>
    </source>
</evidence>
<dbReference type="PANTHER" id="PTHR32071:SF113">
    <property type="entry name" value="ALGINATE BIOSYNTHESIS TRANSCRIPTIONAL REGULATORY PROTEIN ALGB"/>
    <property type="match status" value="1"/>
</dbReference>
<comment type="caution">
    <text evidence="9">The sequence shown here is derived from an EMBL/GenBank/DDBJ whole genome shotgun (WGS) entry which is preliminary data.</text>
</comment>
<dbReference type="SUPFAM" id="SSF46689">
    <property type="entry name" value="Homeodomain-like"/>
    <property type="match status" value="1"/>
</dbReference>
<dbReference type="Pfam" id="PF00158">
    <property type="entry name" value="Sigma54_activat"/>
    <property type="match status" value="1"/>
</dbReference>
<dbReference type="Pfam" id="PF00072">
    <property type="entry name" value="Response_reg"/>
    <property type="match status" value="1"/>
</dbReference>
<evidence type="ECO:0000256" key="4">
    <source>
        <dbReference type="ARBA" id="ARBA00023125"/>
    </source>
</evidence>
<feature type="domain" description="Response regulatory" evidence="8">
    <location>
        <begin position="3"/>
        <end position="117"/>
    </location>
</feature>
<dbReference type="EMBL" id="JBFSOO010000022">
    <property type="protein sequence ID" value="MEZ6855056.1"/>
    <property type="molecule type" value="Genomic_DNA"/>
</dbReference>
<dbReference type="Gene3D" id="1.10.8.60">
    <property type="match status" value="1"/>
</dbReference>
<dbReference type="InterPro" id="IPR025662">
    <property type="entry name" value="Sigma_54_int_dom_ATP-bd_1"/>
</dbReference>
<dbReference type="InterPro" id="IPR002078">
    <property type="entry name" value="Sigma_54_int"/>
</dbReference>
<evidence type="ECO:0000259" key="7">
    <source>
        <dbReference type="PROSITE" id="PS50045"/>
    </source>
</evidence>
<evidence type="ECO:0000256" key="1">
    <source>
        <dbReference type="ARBA" id="ARBA00022741"/>
    </source>
</evidence>
<keyword evidence="4" id="KW-0238">DNA-binding</keyword>
<dbReference type="InterPro" id="IPR058031">
    <property type="entry name" value="AAA_lid_NorR"/>
</dbReference>